<dbReference type="EMBL" id="JAPUUL010000773">
    <property type="protein sequence ID" value="KAJ8129401.1"/>
    <property type="molecule type" value="Genomic_DNA"/>
</dbReference>
<evidence type="ECO:0000313" key="2">
    <source>
        <dbReference type="Proteomes" id="UP001153332"/>
    </source>
</evidence>
<comment type="caution">
    <text evidence="1">The sequence shown here is derived from an EMBL/GenBank/DDBJ whole genome shotgun (WGS) entry which is preliminary data.</text>
</comment>
<organism evidence="1 2">
    <name type="scientific">Lasiodiplodia mahajangana</name>
    <dbReference type="NCBI Taxonomy" id="1108764"/>
    <lineage>
        <taxon>Eukaryota</taxon>
        <taxon>Fungi</taxon>
        <taxon>Dikarya</taxon>
        <taxon>Ascomycota</taxon>
        <taxon>Pezizomycotina</taxon>
        <taxon>Dothideomycetes</taxon>
        <taxon>Dothideomycetes incertae sedis</taxon>
        <taxon>Botryosphaeriales</taxon>
        <taxon>Botryosphaeriaceae</taxon>
        <taxon>Lasiodiplodia</taxon>
    </lineage>
</organism>
<gene>
    <name evidence="1" type="ORF">O1611_g4229</name>
</gene>
<name>A0ACC2JPL5_9PEZI</name>
<keyword evidence="2" id="KW-1185">Reference proteome</keyword>
<dbReference type="Proteomes" id="UP001153332">
    <property type="component" value="Unassembled WGS sequence"/>
</dbReference>
<sequence length="918" mass="104646">MDPLTALSLAGTIIQFIHFASTLFNGVQQIHASATGTSAESENLKNICERLLQFAASLQVKDQNQTVAAGSGSNLSGYGPELRRLAAQCEADCKQLLEIVSRLNVETGSGLRWWRSLRVALAEASKSSDVKALKQRINYNQQSMILRFCALSKLMRSEGIAMLSAQLSELTSITQTNSRRTEQLFNISNSLEDAASAIRKIQSDHVQNKLSSEDFDQVTSRVLDLCPRSRKFGRQYWVLSSLDYEKRPDRCESIPEAHKKTFGWVFSNPRIHEDSGSGIQQDRFVRWLTKGDGIFWVSGKPGSGKSTFMKFVASHTETKNALKTWAGTRKVAIACHYFWAAGSSIQKSHKGLLQSLLYDILDQYPDLMETVSPGRWMLSNKDRSPPKPWTLSELLDAIRKLKGQTELPVRFCFFIDGLDEYIGDHAELCQAIKELSQSPSIKICLSSRPWNVFEESFGGESSTKFYVHDLTWQDIQAYANSRLCEHPWWATIDEGSEGTSALLEEITGRAKGVFLWVFLVTRELREGLTNNDPMKDLWKRLDAIPTDLEQFFKHILASVGQSYVEKMAGTLSVALAAREPLPTEIYSHHELEYEDEHYSMRGPPEPWKMKTFLEPLARRLNARSKGLLEINHGRVEFLHRTVSDFLRTGEMSKFISERARPRFDSNLSIFKAYVSWIKHLHILRFDLIVVALSYARHSVDYGDRNHTFLDEHIDHFGWCFQTMFIMKEKSYRNISHGFARSSPDLLFKQYVLSADLVAYMAKKHRENCYYLCDLSRWEISQVLGPDSADEYARNFQHSASKRHKYFRKPITEASINRRNMESRRGRTGQQRGHTTRNSLALGRNEFTSEVNHSHNERGRGRGRGRGGYRFQSSQRVQWDDGGRRGYSAFGQVGRGSETVSGASRGQAYAMNGSDVYYR</sequence>
<proteinExistence type="predicted"/>
<protein>
    <submittedName>
        <fullName evidence="1">Uncharacterized protein</fullName>
    </submittedName>
</protein>
<accession>A0ACC2JPL5</accession>
<reference evidence="1" key="1">
    <citation type="submission" date="2022-12" db="EMBL/GenBank/DDBJ databases">
        <title>Genome Sequence of Lasiodiplodia mahajangana.</title>
        <authorList>
            <person name="Buettner E."/>
        </authorList>
    </citation>
    <scope>NUCLEOTIDE SEQUENCE</scope>
    <source>
        <strain evidence="1">VT137</strain>
    </source>
</reference>
<evidence type="ECO:0000313" key="1">
    <source>
        <dbReference type="EMBL" id="KAJ8129401.1"/>
    </source>
</evidence>